<feature type="signal peptide" evidence="2">
    <location>
        <begin position="1"/>
        <end position="30"/>
    </location>
</feature>
<dbReference type="InterPro" id="IPR002495">
    <property type="entry name" value="Glyco_trans_8"/>
</dbReference>
<feature type="chain" id="PRO_5035325252" description="Hexosyltransferase" evidence="2">
    <location>
        <begin position="31"/>
        <end position="483"/>
    </location>
</feature>
<dbReference type="AlphaFoldDB" id="A0A8J5XN04"/>
<name>A0A8J5XN04_DIALT</name>
<dbReference type="Proteomes" id="UP000751190">
    <property type="component" value="Unassembled WGS sequence"/>
</dbReference>
<protein>
    <recommendedName>
        <fullName evidence="5">Hexosyltransferase</fullName>
    </recommendedName>
</protein>
<dbReference type="InterPro" id="IPR029044">
    <property type="entry name" value="Nucleotide-diphossugar_trans"/>
</dbReference>
<proteinExistence type="predicted"/>
<feature type="region of interest" description="Disordered" evidence="1">
    <location>
        <begin position="35"/>
        <end position="84"/>
    </location>
</feature>
<evidence type="ECO:0000313" key="3">
    <source>
        <dbReference type="EMBL" id="KAG8464837.1"/>
    </source>
</evidence>
<evidence type="ECO:0000313" key="4">
    <source>
        <dbReference type="Proteomes" id="UP000751190"/>
    </source>
</evidence>
<evidence type="ECO:0000256" key="2">
    <source>
        <dbReference type="SAM" id="SignalP"/>
    </source>
</evidence>
<dbReference type="Pfam" id="PF01501">
    <property type="entry name" value="Glyco_transf_8"/>
    <property type="match status" value="1"/>
</dbReference>
<organism evidence="3 4">
    <name type="scientific">Diacronema lutheri</name>
    <name type="common">Unicellular marine alga</name>
    <name type="synonym">Monochrysis lutheri</name>
    <dbReference type="NCBI Taxonomy" id="2081491"/>
    <lineage>
        <taxon>Eukaryota</taxon>
        <taxon>Haptista</taxon>
        <taxon>Haptophyta</taxon>
        <taxon>Pavlovophyceae</taxon>
        <taxon>Pavlovales</taxon>
        <taxon>Pavlovaceae</taxon>
        <taxon>Diacronema</taxon>
    </lineage>
</organism>
<evidence type="ECO:0000256" key="1">
    <source>
        <dbReference type="SAM" id="MobiDB-lite"/>
    </source>
</evidence>
<gene>
    <name evidence="3" type="ORF">KFE25_010205</name>
</gene>
<keyword evidence="2" id="KW-0732">Signal</keyword>
<evidence type="ECO:0008006" key="5">
    <source>
        <dbReference type="Google" id="ProtNLM"/>
    </source>
</evidence>
<sequence>MESDGTRSCMGRGLALALLALLGPQPLALGGVASPVDAPRTWPHTRSAERARTGTSAASREQPGVNELPVRAPDGDDRIDWQMRPPPADIRARMVAARFARFRERTTRFDLLPQVSEQADPRWHRPSAGTELRDGSPTTVYWVVTPRLSHTTLFALNMSLVAAVRTRAQHGALRLLVVVFGANASSAPPIDLCAALVPAWRRERLAPNSLATGSGHNVCREMASTRVDESCEPPPSPHPARPARDGGVTLTLVRATGEWLRHARLLSILSSWTAFKRAPGKSKGRIDLVEVAPTLIFRWFASQLLLHAGVTRAIYLDADTCAMRELSPLFRLPLSARYPLGLVRRQRHDRVYTRERYNLSEPLGLRYGFYSDDAQATNAGVFVLDCAHMCKAGHLRLLDQLAREIVERGNTLFGKNAGFDQPLAIVAFAANTTYADPRWNCRRPWTAFARCHVLHTRNCAAGVASGLPDAQWLTDQQFFQRPP</sequence>
<comment type="caution">
    <text evidence="3">The sequence shown here is derived from an EMBL/GenBank/DDBJ whole genome shotgun (WGS) entry which is preliminary data.</text>
</comment>
<keyword evidence="4" id="KW-1185">Reference proteome</keyword>
<reference evidence="3" key="1">
    <citation type="submission" date="2021-05" db="EMBL/GenBank/DDBJ databases">
        <title>The genome of the haptophyte Pavlova lutheri (Diacronema luteri, Pavlovales) - a model for lipid biosynthesis in eukaryotic algae.</title>
        <authorList>
            <person name="Hulatt C.J."/>
            <person name="Posewitz M.C."/>
        </authorList>
    </citation>
    <scope>NUCLEOTIDE SEQUENCE</scope>
    <source>
        <strain evidence="3">NIVA-4/92</strain>
    </source>
</reference>
<dbReference type="OrthoDB" id="10483403at2759"/>
<dbReference type="EMBL" id="JAGTXO010000012">
    <property type="protein sequence ID" value="KAG8464837.1"/>
    <property type="molecule type" value="Genomic_DNA"/>
</dbReference>
<dbReference type="SUPFAM" id="SSF53448">
    <property type="entry name" value="Nucleotide-diphospho-sugar transferases"/>
    <property type="match status" value="1"/>
</dbReference>
<dbReference type="Gene3D" id="3.90.550.10">
    <property type="entry name" value="Spore Coat Polysaccharide Biosynthesis Protein SpsA, Chain A"/>
    <property type="match status" value="1"/>
</dbReference>
<accession>A0A8J5XN04</accession>
<dbReference type="GO" id="GO:0016757">
    <property type="term" value="F:glycosyltransferase activity"/>
    <property type="evidence" value="ECO:0007669"/>
    <property type="project" value="InterPro"/>
</dbReference>